<sequence length="95" mass="10655">MSAPDTKASTLPQKRPSTPRLPLTHPYRYVQAHPSIYPSIYPSIHTNPLPHASSTSTSVAPFPPYAPRLFRTRPTIPRRPRPLPARCTPCPEHQP</sequence>
<evidence type="ECO:0000313" key="3">
    <source>
        <dbReference type="Proteomes" id="UP000054337"/>
    </source>
</evidence>
<dbReference type="GeneID" id="26259709"/>
<evidence type="ECO:0000313" key="2">
    <source>
        <dbReference type="EMBL" id="EUN29262.1"/>
    </source>
</evidence>
<reference evidence="2 3" key="1">
    <citation type="journal article" date="2013" name="PLoS Genet.">
        <title>Comparative genome structure, secondary metabolite, and effector coding capacity across Cochliobolus pathogens.</title>
        <authorList>
            <person name="Condon B.J."/>
            <person name="Leng Y."/>
            <person name="Wu D."/>
            <person name="Bushley K.E."/>
            <person name="Ohm R.A."/>
            <person name="Otillar R."/>
            <person name="Martin J."/>
            <person name="Schackwitz W."/>
            <person name="Grimwood J."/>
            <person name="MohdZainudin N."/>
            <person name="Xue C."/>
            <person name="Wang R."/>
            <person name="Manning V.A."/>
            <person name="Dhillon B."/>
            <person name="Tu Z.J."/>
            <person name="Steffenson B.J."/>
            <person name="Salamov A."/>
            <person name="Sun H."/>
            <person name="Lowry S."/>
            <person name="LaButti K."/>
            <person name="Han J."/>
            <person name="Copeland A."/>
            <person name="Lindquist E."/>
            <person name="Barry K."/>
            <person name="Schmutz J."/>
            <person name="Baker S.E."/>
            <person name="Ciuffetti L.M."/>
            <person name="Grigoriev I.V."/>
            <person name="Zhong S."/>
            <person name="Turgeon B.G."/>
        </authorList>
    </citation>
    <scope>NUCLEOTIDE SEQUENCE [LARGE SCALE GENOMIC DNA]</scope>
    <source>
        <strain evidence="2 3">FI3</strain>
    </source>
</reference>
<feature type="region of interest" description="Disordered" evidence="1">
    <location>
        <begin position="51"/>
        <end position="95"/>
    </location>
</feature>
<dbReference type="Proteomes" id="UP000054337">
    <property type="component" value="Unassembled WGS sequence"/>
</dbReference>
<accession>W7EZ09</accession>
<keyword evidence="3" id="KW-1185">Reference proteome</keyword>
<evidence type="ECO:0000256" key="1">
    <source>
        <dbReference type="SAM" id="MobiDB-lite"/>
    </source>
</evidence>
<gene>
    <name evidence="2" type="ORF">COCVIDRAFT_93440</name>
</gene>
<proteinExistence type="predicted"/>
<name>W7EZ09_BIPV3</name>
<feature type="region of interest" description="Disordered" evidence="1">
    <location>
        <begin position="1"/>
        <end position="23"/>
    </location>
</feature>
<dbReference type="HOGENOM" id="CLU_2372475_0_0_1"/>
<feature type="compositionally biased region" description="Low complexity" evidence="1">
    <location>
        <begin position="84"/>
        <end position="95"/>
    </location>
</feature>
<organism evidence="2 3">
    <name type="scientific">Bipolaris victoriae (strain FI3)</name>
    <name type="common">Victoria blight of oats agent</name>
    <name type="synonym">Cochliobolus victoriae</name>
    <dbReference type="NCBI Taxonomy" id="930091"/>
    <lineage>
        <taxon>Eukaryota</taxon>
        <taxon>Fungi</taxon>
        <taxon>Dikarya</taxon>
        <taxon>Ascomycota</taxon>
        <taxon>Pezizomycotina</taxon>
        <taxon>Dothideomycetes</taxon>
        <taxon>Pleosporomycetidae</taxon>
        <taxon>Pleosporales</taxon>
        <taxon>Pleosporineae</taxon>
        <taxon>Pleosporaceae</taxon>
        <taxon>Bipolaris</taxon>
    </lineage>
</organism>
<dbReference type="EMBL" id="KI968714">
    <property type="protein sequence ID" value="EUN29262.1"/>
    <property type="molecule type" value="Genomic_DNA"/>
</dbReference>
<feature type="compositionally biased region" description="Polar residues" evidence="1">
    <location>
        <begin position="7"/>
        <end position="16"/>
    </location>
</feature>
<dbReference type="RefSeq" id="XP_014558848.1">
    <property type="nucleotide sequence ID" value="XM_014703362.1"/>
</dbReference>
<dbReference type="AlphaFoldDB" id="W7EZ09"/>
<protein>
    <submittedName>
        <fullName evidence="2">Uncharacterized protein</fullName>
    </submittedName>
</protein>